<organism evidence="4 5">
    <name type="scientific">Acetatifactor muris</name>
    <dbReference type="NCBI Taxonomy" id="879566"/>
    <lineage>
        <taxon>Bacteria</taxon>
        <taxon>Bacillati</taxon>
        <taxon>Bacillota</taxon>
        <taxon>Clostridia</taxon>
        <taxon>Lachnospirales</taxon>
        <taxon>Lachnospiraceae</taxon>
        <taxon>Acetatifactor</taxon>
    </lineage>
</organism>
<sequence>MKKTRTMNIILLTAAALTVVLFIMAVVMLKAVRGDALFYMDSGKGHFYAVSYRWVCLAEGLLLLFWIVLGFRKRKAILEKLPRVELKKKQPKPAAEAKAGSEEKAIAEVKADSGEKAIAEVKTGSGEKAIAEVKAGSEEKVTAESGMVADVKEAVQREEDAGTETGTEPNVTADGKPADTEIETGTAAGEMRDEKRFCTSCRKQISTVARFCPSCGAAVGQKKL</sequence>
<reference evidence="4 5" key="1">
    <citation type="submission" date="2018-01" db="EMBL/GenBank/DDBJ databases">
        <authorList>
            <person name="Gaut B.S."/>
            <person name="Morton B.R."/>
            <person name="Clegg M.T."/>
            <person name="Duvall M.R."/>
        </authorList>
    </citation>
    <scope>NUCLEOTIDE SEQUENCE [LARGE SCALE GENOMIC DNA]</scope>
    <source>
        <strain evidence="4">GP69</strain>
    </source>
</reference>
<dbReference type="Proteomes" id="UP000236311">
    <property type="component" value="Unassembled WGS sequence"/>
</dbReference>
<feature type="transmembrane region" description="Helical" evidence="2">
    <location>
        <begin position="9"/>
        <end position="32"/>
    </location>
</feature>
<name>A0A2K4ZED0_9FIRM</name>
<gene>
    <name evidence="4" type="ORF">AMURIS_01518</name>
</gene>
<dbReference type="InterPro" id="IPR026870">
    <property type="entry name" value="Zinc_ribbon_dom"/>
</dbReference>
<dbReference type="Pfam" id="PF13240">
    <property type="entry name" value="Zn_Ribbon_1"/>
    <property type="match status" value="1"/>
</dbReference>
<keyword evidence="2" id="KW-1133">Transmembrane helix</keyword>
<feature type="region of interest" description="Disordered" evidence="1">
    <location>
        <begin position="157"/>
        <end position="188"/>
    </location>
</feature>
<evidence type="ECO:0000256" key="1">
    <source>
        <dbReference type="SAM" id="MobiDB-lite"/>
    </source>
</evidence>
<feature type="transmembrane region" description="Helical" evidence="2">
    <location>
        <begin position="52"/>
        <end position="71"/>
    </location>
</feature>
<keyword evidence="5" id="KW-1185">Reference proteome</keyword>
<evidence type="ECO:0000313" key="5">
    <source>
        <dbReference type="Proteomes" id="UP000236311"/>
    </source>
</evidence>
<keyword evidence="2" id="KW-0812">Transmembrane</keyword>
<evidence type="ECO:0000259" key="3">
    <source>
        <dbReference type="Pfam" id="PF13240"/>
    </source>
</evidence>
<proteinExistence type="predicted"/>
<feature type="domain" description="Zinc-ribbon" evidence="3">
    <location>
        <begin position="197"/>
        <end position="218"/>
    </location>
</feature>
<dbReference type="EMBL" id="OFSM01000006">
    <property type="protein sequence ID" value="SOY28804.1"/>
    <property type="molecule type" value="Genomic_DNA"/>
</dbReference>
<keyword evidence="2" id="KW-0472">Membrane</keyword>
<accession>A0A2K4ZED0</accession>
<dbReference type="AlphaFoldDB" id="A0A2K4ZED0"/>
<dbReference type="RefSeq" id="WP_103238871.1">
    <property type="nucleotide sequence ID" value="NZ_JANJZD010000006.1"/>
</dbReference>
<evidence type="ECO:0000256" key="2">
    <source>
        <dbReference type="SAM" id="Phobius"/>
    </source>
</evidence>
<protein>
    <recommendedName>
        <fullName evidence="3">Zinc-ribbon domain-containing protein</fullName>
    </recommendedName>
</protein>
<evidence type="ECO:0000313" key="4">
    <source>
        <dbReference type="EMBL" id="SOY28804.1"/>
    </source>
</evidence>
<dbReference type="OrthoDB" id="192868at2"/>